<keyword evidence="9" id="KW-0325">Glycoprotein</keyword>
<dbReference type="GO" id="GO:0015018">
    <property type="term" value="F:galactosylgalactosylxylosylprotein 3-beta-glucuronosyltransferase activity"/>
    <property type="evidence" value="ECO:0007669"/>
    <property type="project" value="InterPro"/>
</dbReference>
<evidence type="ECO:0000256" key="10">
    <source>
        <dbReference type="ARBA" id="ARBA00023316"/>
    </source>
</evidence>
<dbReference type="PANTHER" id="PTHR10896">
    <property type="entry name" value="GALACTOSYLGALACTOSYLXYLOSYLPROTEIN 3-BETA-GLUCURONOSYLTRANSFERASE BETA-1,3-GLUCURONYLTRANSFERASE"/>
    <property type="match status" value="1"/>
</dbReference>
<evidence type="ECO:0000313" key="13">
    <source>
        <dbReference type="EMBL" id="RXH91833.1"/>
    </source>
</evidence>
<sequence length="443" mass="50760">MASIRRTLSPVPRVGTALNGETCSVASPLSKSSLCTQNYPSSNGFLSSVSTLLNPFVLKVYSPRSNRPLEKSKDSKPRWQTWRRAFCHFFICFIVGLFIGLTPFGSMNLPANLMSKHQDLSVDMLSLVGFQLHDTTYRNMTPSERVRLQENVTAELQVKGREAKDGTPEKSIDNRLLIQESDLESRKLLIIVTPTYAQSFQAYNLNRMIHTLKLTSPPLLWIVVEMTSQSAETTDILRRSGIMYIHLVCNKNLTDVRDKSVHQRNVALSHIETHHLDGIIYFANEENVYSIDLFEQMRQIRRFGTWTVEKMIGGKMKPVIEGPVCNGTQVIGWHVTESNRRFQRFYADISGFAFNSTILWDPKRWHRPTLEPIRQLDEGNDDFKTSTFIEQVVEDESQMEGLLHDCSRIMVWQHHRGSSNTFYPSKWITKDGLDVIASLKRNS</sequence>
<dbReference type="CDD" id="cd00218">
    <property type="entry name" value="GlcAT-I"/>
    <property type="match status" value="1"/>
</dbReference>
<comment type="caution">
    <text evidence="13">The sequence shown here is derived from an EMBL/GenBank/DDBJ whole genome shotgun (WGS) entry which is preliminary data.</text>
</comment>
<evidence type="ECO:0000256" key="4">
    <source>
        <dbReference type="ARBA" id="ARBA00022692"/>
    </source>
</evidence>
<feature type="site" description="Interaction with galactose moiety of substrate glycoprotein" evidence="11">
    <location>
        <position position="321"/>
    </location>
</feature>
<dbReference type="EC" id="2.4.-.-" evidence="12"/>
<dbReference type="STRING" id="3750.A0A498JDD7"/>
<dbReference type="SUPFAM" id="SSF53448">
    <property type="entry name" value="Nucleotide-diphospho-sugar transferases"/>
    <property type="match status" value="1"/>
</dbReference>
<gene>
    <name evidence="13" type="ORF">DVH24_020856</name>
</gene>
<dbReference type="Gene3D" id="3.90.550.10">
    <property type="entry name" value="Spore Coat Polysaccharide Biosynthesis Protein SpsA, Chain A"/>
    <property type="match status" value="1"/>
</dbReference>
<dbReference type="GO" id="GO:0042285">
    <property type="term" value="F:xylosyltransferase activity"/>
    <property type="evidence" value="ECO:0007669"/>
    <property type="project" value="TreeGrafter"/>
</dbReference>
<evidence type="ECO:0000256" key="8">
    <source>
        <dbReference type="ARBA" id="ARBA00023136"/>
    </source>
</evidence>
<comment type="subcellular location">
    <subcellularLocation>
        <location evidence="1 12">Golgi apparatus membrane</location>
        <topology evidence="1 12">Single-pass type II membrane protein</topology>
    </subcellularLocation>
</comment>
<feature type="transmembrane region" description="Helical" evidence="12">
    <location>
        <begin position="85"/>
        <end position="105"/>
    </location>
</feature>
<evidence type="ECO:0000313" key="14">
    <source>
        <dbReference type="Proteomes" id="UP000290289"/>
    </source>
</evidence>
<keyword evidence="3 12" id="KW-0808">Transferase</keyword>
<evidence type="ECO:0000256" key="7">
    <source>
        <dbReference type="ARBA" id="ARBA00023034"/>
    </source>
</evidence>
<dbReference type="InterPro" id="IPR005027">
    <property type="entry name" value="Glyco_trans_43"/>
</dbReference>
<dbReference type="InterPro" id="IPR029044">
    <property type="entry name" value="Nucleotide-diphossugar_trans"/>
</dbReference>
<name>A0A498JDD7_MALDO</name>
<keyword evidence="4 12" id="KW-0812">Transmembrane</keyword>
<accession>A0A498JDD7</accession>
<evidence type="ECO:0000256" key="5">
    <source>
        <dbReference type="ARBA" id="ARBA00022968"/>
    </source>
</evidence>
<dbReference type="GO" id="GO:0000139">
    <property type="term" value="C:Golgi membrane"/>
    <property type="evidence" value="ECO:0007669"/>
    <property type="project" value="UniProtKB-SubCell"/>
</dbReference>
<keyword evidence="6 12" id="KW-1133">Transmembrane helix</keyword>
<dbReference type="GO" id="GO:0071555">
    <property type="term" value="P:cell wall organization"/>
    <property type="evidence" value="ECO:0007669"/>
    <property type="project" value="UniProtKB-KW"/>
</dbReference>
<keyword evidence="5 12" id="KW-0735">Signal-anchor</keyword>
<keyword evidence="8 12" id="KW-0472">Membrane</keyword>
<organism evidence="13 14">
    <name type="scientific">Malus domestica</name>
    <name type="common">Apple</name>
    <name type="synonym">Pyrus malus</name>
    <dbReference type="NCBI Taxonomy" id="3750"/>
    <lineage>
        <taxon>Eukaryota</taxon>
        <taxon>Viridiplantae</taxon>
        <taxon>Streptophyta</taxon>
        <taxon>Embryophyta</taxon>
        <taxon>Tracheophyta</taxon>
        <taxon>Spermatophyta</taxon>
        <taxon>Magnoliopsida</taxon>
        <taxon>eudicotyledons</taxon>
        <taxon>Gunneridae</taxon>
        <taxon>Pentapetalae</taxon>
        <taxon>rosids</taxon>
        <taxon>fabids</taxon>
        <taxon>Rosales</taxon>
        <taxon>Rosaceae</taxon>
        <taxon>Amygdaloideae</taxon>
        <taxon>Maleae</taxon>
        <taxon>Malus</taxon>
    </lineage>
</organism>
<dbReference type="PANTHER" id="PTHR10896:SF20">
    <property type="entry name" value="BETA-1,4-XYLOSYLTRANSFERASE IRX9L-RELATED"/>
    <property type="match status" value="1"/>
</dbReference>
<dbReference type="GO" id="GO:0009834">
    <property type="term" value="P:plant-type secondary cell wall biogenesis"/>
    <property type="evidence" value="ECO:0007669"/>
    <property type="project" value="TreeGrafter"/>
</dbReference>
<keyword evidence="10 12" id="KW-0961">Cell wall biogenesis/degradation</keyword>
<evidence type="ECO:0000256" key="3">
    <source>
        <dbReference type="ARBA" id="ARBA00022679"/>
    </source>
</evidence>
<proteinExistence type="inferred from homology"/>
<dbReference type="Pfam" id="PF03360">
    <property type="entry name" value="Glyco_transf_43"/>
    <property type="match status" value="1"/>
</dbReference>
<evidence type="ECO:0000256" key="9">
    <source>
        <dbReference type="ARBA" id="ARBA00023180"/>
    </source>
</evidence>
<dbReference type="AlphaFoldDB" id="A0A498JDD7"/>
<keyword evidence="7 12" id="KW-0333">Golgi apparatus</keyword>
<evidence type="ECO:0000256" key="2">
    <source>
        <dbReference type="ARBA" id="ARBA00007706"/>
    </source>
</evidence>
<reference evidence="13 14" key="1">
    <citation type="submission" date="2018-10" db="EMBL/GenBank/DDBJ databases">
        <title>A high-quality apple genome assembly.</title>
        <authorList>
            <person name="Hu J."/>
        </authorList>
    </citation>
    <scope>NUCLEOTIDE SEQUENCE [LARGE SCALE GENOMIC DNA]</scope>
    <source>
        <strain evidence="14">cv. HFTH1</strain>
        <tissue evidence="13">Young leaf</tissue>
    </source>
</reference>
<comment type="similarity">
    <text evidence="2 12">Belongs to the glycosyltransferase 43 family.</text>
</comment>
<evidence type="ECO:0000256" key="6">
    <source>
        <dbReference type="ARBA" id="ARBA00022989"/>
    </source>
</evidence>
<evidence type="ECO:0000256" key="11">
    <source>
        <dbReference type="PIRSR" id="PIRSR605027-4"/>
    </source>
</evidence>
<dbReference type="EMBL" id="RDQH01000334">
    <property type="protein sequence ID" value="RXH91833.1"/>
    <property type="molecule type" value="Genomic_DNA"/>
</dbReference>
<dbReference type="GO" id="GO:0010417">
    <property type="term" value="P:glucuronoxylan biosynthetic process"/>
    <property type="evidence" value="ECO:0007669"/>
    <property type="project" value="TreeGrafter"/>
</dbReference>
<comment type="function">
    <text evidence="12">Involved in the synthesis of glucuronoxylan hemicellulose in secondary cell walls.</text>
</comment>
<keyword evidence="14" id="KW-1185">Reference proteome</keyword>
<protein>
    <recommendedName>
        <fullName evidence="12">Glycosyltransferases</fullName>
        <ecNumber evidence="12">2.4.-.-</ecNumber>
    </recommendedName>
</protein>
<evidence type="ECO:0000256" key="12">
    <source>
        <dbReference type="RuleBase" id="RU363127"/>
    </source>
</evidence>
<evidence type="ECO:0000256" key="1">
    <source>
        <dbReference type="ARBA" id="ARBA00004323"/>
    </source>
</evidence>
<dbReference type="Proteomes" id="UP000290289">
    <property type="component" value="Chromosome 8"/>
</dbReference>